<evidence type="ECO:0000313" key="1">
    <source>
        <dbReference type="EMBL" id="GJT24129.1"/>
    </source>
</evidence>
<dbReference type="Proteomes" id="UP001151760">
    <property type="component" value="Unassembled WGS sequence"/>
</dbReference>
<accession>A0ABQ5CGZ6</accession>
<comment type="caution">
    <text evidence="1">The sequence shown here is derived from an EMBL/GenBank/DDBJ whole genome shotgun (WGS) entry which is preliminary data.</text>
</comment>
<name>A0ABQ5CGZ6_9ASTR</name>
<evidence type="ECO:0000313" key="2">
    <source>
        <dbReference type="Proteomes" id="UP001151760"/>
    </source>
</evidence>
<dbReference type="EMBL" id="BQNB010014111">
    <property type="protein sequence ID" value="GJT24129.1"/>
    <property type="molecule type" value="Genomic_DNA"/>
</dbReference>
<keyword evidence="2" id="KW-1185">Reference proteome</keyword>
<reference evidence="1" key="1">
    <citation type="journal article" date="2022" name="Int. J. Mol. Sci.">
        <title>Draft Genome of Tanacetum Coccineum: Genomic Comparison of Closely Related Tanacetum-Family Plants.</title>
        <authorList>
            <person name="Yamashiro T."/>
            <person name="Shiraishi A."/>
            <person name="Nakayama K."/>
            <person name="Satake H."/>
        </authorList>
    </citation>
    <scope>NUCLEOTIDE SEQUENCE</scope>
</reference>
<gene>
    <name evidence="1" type="ORF">Tco_0894066</name>
</gene>
<sequence length="115" mass="12757">MNDRGEIGFKLGDIVAEDNYRSLGVGIVEKEHTIASTKMKVIKGESEVLGLLKINDALFTHDTSLGTIFDEFNRLSGMNDDLFTYEIEIPGLSYVTCAAQQVDDSDDGDLYVFKQ</sequence>
<proteinExistence type="predicted"/>
<protein>
    <submittedName>
        <fullName evidence="1">Uncharacterized protein</fullName>
    </submittedName>
</protein>
<reference evidence="1" key="2">
    <citation type="submission" date="2022-01" db="EMBL/GenBank/DDBJ databases">
        <authorList>
            <person name="Yamashiro T."/>
            <person name="Shiraishi A."/>
            <person name="Satake H."/>
            <person name="Nakayama K."/>
        </authorList>
    </citation>
    <scope>NUCLEOTIDE SEQUENCE</scope>
</reference>
<organism evidence="1 2">
    <name type="scientific">Tanacetum coccineum</name>
    <dbReference type="NCBI Taxonomy" id="301880"/>
    <lineage>
        <taxon>Eukaryota</taxon>
        <taxon>Viridiplantae</taxon>
        <taxon>Streptophyta</taxon>
        <taxon>Embryophyta</taxon>
        <taxon>Tracheophyta</taxon>
        <taxon>Spermatophyta</taxon>
        <taxon>Magnoliopsida</taxon>
        <taxon>eudicotyledons</taxon>
        <taxon>Gunneridae</taxon>
        <taxon>Pentapetalae</taxon>
        <taxon>asterids</taxon>
        <taxon>campanulids</taxon>
        <taxon>Asterales</taxon>
        <taxon>Asteraceae</taxon>
        <taxon>Asteroideae</taxon>
        <taxon>Anthemideae</taxon>
        <taxon>Anthemidinae</taxon>
        <taxon>Tanacetum</taxon>
    </lineage>
</organism>